<keyword evidence="1" id="KW-0812">Transmembrane</keyword>
<organism evidence="2">
    <name type="scientific">Schistosoma japonicum</name>
    <name type="common">Blood fluke</name>
    <dbReference type="NCBI Taxonomy" id="6182"/>
    <lineage>
        <taxon>Eukaryota</taxon>
        <taxon>Metazoa</taxon>
        <taxon>Spiralia</taxon>
        <taxon>Lophotrochozoa</taxon>
        <taxon>Platyhelminthes</taxon>
        <taxon>Trematoda</taxon>
        <taxon>Digenea</taxon>
        <taxon>Strigeidida</taxon>
        <taxon>Schistosomatoidea</taxon>
        <taxon>Schistosomatidae</taxon>
        <taxon>Schistosoma</taxon>
    </lineage>
</organism>
<evidence type="ECO:0000313" key="2">
    <source>
        <dbReference type="EMBL" id="CAX76012.1"/>
    </source>
</evidence>
<dbReference type="AlphaFoldDB" id="C1LMT4"/>
<protein>
    <submittedName>
        <fullName evidence="2">Uncharacterized protein</fullName>
    </submittedName>
</protein>
<keyword evidence="1" id="KW-1133">Transmembrane helix</keyword>
<proteinExistence type="evidence at transcript level"/>
<reference evidence="2" key="1">
    <citation type="journal article" date="2009" name="Nature">
        <title>The Schistosoma japonicum genome reveals features of host-parasite interplay.</title>
        <authorList>
            <person name="Liu F."/>
            <person name="Zhou Y."/>
            <person name="Wang Z.Q."/>
            <person name="Lu G."/>
            <person name="Zheng H."/>
            <person name="Brindley P.J."/>
            <person name="McManus D.P."/>
            <person name="Blair D."/>
            <person name="Zhang Q.H."/>
            <person name="Zhong Y."/>
            <person name="Wang S."/>
            <person name="Han Z.G."/>
            <person name="Chen Z."/>
        </authorList>
    </citation>
    <scope>NUCLEOTIDE SEQUENCE</scope>
    <source>
        <strain evidence="2">Anhui</strain>
    </source>
</reference>
<keyword evidence="1" id="KW-0472">Membrane</keyword>
<evidence type="ECO:0000256" key="1">
    <source>
        <dbReference type="SAM" id="Phobius"/>
    </source>
</evidence>
<dbReference type="EMBL" id="FN320286">
    <property type="protein sequence ID" value="CAX76012.1"/>
    <property type="molecule type" value="mRNA"/>
</dbReference>
<sequence>MLAAMSSHRNQMNSLLYWLIPSMIYFNILYLDNSVALEEYYAESDPKKPHVFGNSRFPNDTGESRLFIEQLGFTVMVHQLNLTSAIVFKNESTVYMADTFEQGNPMRSFRIVGANSDQNELRTYSYNNLLGVLWSGLYYCELNTKTYADIYTYFFDTGAIAFYIKRVYNPNDNCNMTIVFADGHYEGSKDGNGTIVDEKVIFKKVIPGSSIVEEKIFIFIPLPTCQEHTSKDACITKTRGKLNCNWCKECKTCVLKESPCSCLDQTETTESQPLKTGSRNIYYIVGIVTACIFIVLFIVGMIVCRYKIPNHQFNCQPCMTWIGGTLH</sequence>
<feature type="transmembrane region" description="Helical" evidence="1">
    <location>
        <begin position="281"/>
        <end position="304"/>
    </location>
</feature>
<accession>C1LMT4</accession>
<name>C1LMT4_SCHJA</name>
<feature type="transmembrane region" description="Helical" evidence="1">
    <location>
        <begin position="12"/>
        <end position="31"/>
    </location>
</feature>
<reference evidence="2" key="2">
    <citation type="submission" date="2009-03" db="EMBL/GenBank/DDBJ databases">
        <authorList>
            <person name="Gang L."/>
        </authorList>
    </citation>
    <scope>NUCLEOTIDE SEQUENCE</scope>
    <source>
        <strain evidence="2">Anhui</strain>
    </source>
</reference>